<dbReference type="PANTHER" id="PTHR33107">
    <property type="entry name" value="KUNITZ TRYPSIN INHIBITOR 2"/>
    <property type="match status" value="1"/>
</dbReference>
<evidence type="ECO:0000313" key="3">
    <source>
        <dbReference type="EMBL" id="GER37477.1"/>
    </source>
</evidence>
<dbReference type="PANTHER" id="PTHR33107:SF5">
    <property type="entry name" value="KUNITZ TRYPSIN INHIBITOR 5"/>
    <property type="match status" value="1"/>
</dbReference>
<reference evidence="4" key="1">
    <citation type="journal article" date="2019" name="Curr. Biol.">
        <title>Genome Sequence of Striga asiatica Provides Insight into the Evolution of Plant Parasitism.</title>
        <authorList>
            <person name="Yoshida S."/>
            <person name="Kim S."/>
            <person name="Wafula E.K."/>
            <person name="Tanskanen J."/>
            <person name="Kim Y.M."/>
            <person name="Honaas L."/>
            <person name="Yang Z."/>
            <person name="Spallek T."/>
            <person name="Conn C.E."/>
            <person name="Ichihashi Y."/>
            <person name="Cheong K."/>
            <person name="Cui S."/>
            <person name="Der J.P."/>
            <person name="Gundlach H."/>
            <person name="Jiao Y."/>
            <person name="Hori C."/>
            <person name="Ishida J.K."/>
            <person name="Kasahara H."/>
            <person name="Kiba T."/>
            <person name="Kim M.S."/>
            <person name="Koo N."/>
            <person name="Laohavisit A."/>
            <person name="Lee Y.H."/>
            <person name="Lumba S."/>
            <person name="McCourt P."/>
            <person name="Mortimer J.C."/>
            <person name="Mutuku J.M."/>
            <person name="Nomura T."/>
            <person name="Sasaki-Sekimoto Y."/>
            <person name="Seto Y."/>
            <person name="Wang Y."/>
            <person name="Wakatake T."/>
            <person name="Sakakibara H."/>
            <person name="Demura T."/>
            <person name="Yamaguchi S."/>
            <person name="Yoneyama K."/>
            <person name="Manabe R.I."/>
            <person name="Nelson D.C."/>
            <person name="Schulman A.H."/>
            <person name="Timko M.P."/>
            <person name="dePamphilis C.W."/>
            <person name="Choi D."/>
            <person name="Shirasu K."/>
        </authorList>
    </citation>
    <scope>NUCLEOTIDE SEQUENCE [LARGE SCALE GENOMIC DNA]</scope>
    <source>
        <strain evidence="4">cv. UVA1</strain>
    </source>
</reference>
<dbReference type="SUPFAM" id="SSF50386">
    <property type="entry name" value="STI-like"/>
    <property type="match status" value="1"/>
</dbReference>
<evidence type="ECO:0000313" key="4">
    <source>
        <dbReference type="Proteomes" id="UP000325081"/>
    </source>
</evidence>
<dbReference type="SMART" id="SM00452">
    <property type="entry name" value="STI"/>
    <property type="match status" value="1"/>
</dbReference>
<dbReference type="InterPro" id="IPR011065">
    <property type="entry name" value="Kunitz_inhibitor_STI-like_sf"/>
</dbReference>
<dbReference type="PROSITE" id="PS00283">
    <property type="entry name" value="SOYBEAN_KUNITZ"/>
    <property type="match status" value="1"/>
</dbReference>
<feature type="signal peptide" evidence="2">
    <location>
        <begin position="1"/>
        <end position="25"/>
    </location>
</feature>
<dbReference type="GO" id="GO:0004866">
    <property type="term" value="F:endopeptidase inhibitor activity"/>
    <property type="evidence" value="ECO:0007669"/>
    <property type="project" value="InterPro"/>
</dbReference>
<keyword evidence="2" id="KW-0732">Signal</keyword>
<dbReference type="Proteomes" id="UP000325081">
    <property type="component" value="Unassembled WGS sequence"/>
</dbReference>
<dbReference type="Pfam" id="PF00197">
    <property type="entry name" value="Kunitz_legume"/>
    <property type="match status" value="1"/>
</dbReference>
<organism evidence="3 4">
    <name type="scientific">Striga asiatica</name>
    <name type="common">Asiatic witchweed</name>
    <name type="synonym">Buchnera asiatica</name>
    <dbReference type="NCBI Taxonomy" id="4170"/>
    <lineage>
        <taxon>Eukaryota</taxon>
        <taxon>Viridiplantae</taxon>
        <taxon>Streptophyta</taxon>
        <taxon>Embryophyta</taxon>
        <taxon>Tracheophyta</taxon>
        <taxon>Spermatophyta</taxon>
        <taxon>Magnoliopsida</taxon>
        <taxon>eudicotyledons</taxon>
        <taxon>Gunneridae</taxon>
        <taxon>Pentapetalae</taxon>
        <taxon>asterids</taxon>
        <taxon>lamiids</taxon>
        <taxon>Lamiales</taxon>
        <taxon>Orobanchaceae</taxon>
        <taxon>Buchnereae</taxon>
        <taxon>Striga</taxon>
    </lineage>
</organism>
<feature type="chain" id="PRO_5022891444" evidence="2">
    <location>
        <begin position="26"/>
        <end position="224"/>
    </location>
</feature>
<dbReference type="Gene3D" id="2.80.10.50">
    <property type="match status" value="1"/>
</dbReference>
<gene>
    <name evidence="3" type="ORF">STAS_13884</name>
</gene>
<name>A0A5A7PZC8_STRAF</name>
<dbReference type="AlphaFoldDB" id="A0A5A7PZC8"/>
<evidence type="ECO:0000256" key="2">
    <source>
        <dbReference type="SAM" id="SignalP"/>
    </source>
</evidence>
<dbReference type="InterPro" id="IPR002160">
    <property type="entry name" value="Prot_inh_Kunz-lg"/>
</dbReference>
<dbReference type="EMBL" id="BKCP01005383">
    <property type="protein sequence ID" value="GER37477.1"/>
    <property type="molecule type" value="Genomic_DNA"/>
</dbReference>
<protein>
    <submittedName>
        <fullName evidence="3">Tumor-related protein</fullName>
    </submittedName>
</protein>
<dbReference type="CDD" id="cd23375">
    <property type="entry name" value="beta-trefoil_STI_VvMLP-like"/>
    <property type="match status" value="1"/>
</dbReference>
<dbReference type="PRINTS" id="PR00291">
    <property type="entry name" value="KUNITZINHBTR"/>
</dbReference>
<accession>A0A5A7PZC8</accession>
<dbReference type="OrthoDB" id="1918435at2759"/>
<sequence length="224" mass="24991">MKKITQYFLLFPILLLTLLSHQAAAQAAAPVLDTDGQEVQAGVPYYIKSVIWGAGGGGLTMSDVRNLTCPLDVTQSRNDFVWGLPVIFHPANYSDEIVRVSTDHNFEFDAVTVCVSSNVWKLAFDNSILRFYITTGGELGNPGRWTLNYWFKIEAQGSNYKLVFCPTVCPTCRPVCGDLTIYWDGRYRRLVMAQADEVPLTVFFRRAEEESGKGTVLSGSRAEE</sequence>
<comment type="similarity">
    <text evidence="1">Belongs to the protease inhibitor I3 (leguminous Kunitz-type inhibitor) family.</text>
</comment>
<comment type="caution">
    <text evidence="3">The sequence shown here is derived from an EMBL/GenBank/DDBJ whole genome shotgun (WGS) entry which is preliminary data.</text>
</comment>
<keyword evidence="4" id="KW-1185">Reference proteome</keyword>
<proteinExistence type="inferred from homology"/>
<evidence type="ECO:0000256" key="1">
    <source>
        <dbReference type="ARBA" id="ARBA00005440"/>
    </source>
</evidence>